<dbReference type="InterPro" id="IPR000644">
    <property type="entry name" value="CBS_dom"/>
</dbReference>
<gene>
    <name evidence="4" type="ORF">FVE85_7227</name>
</gene>
<evidence type="ECO:0000313" key="4">
    <source>
        <dbReference type="EMBL" id="KAA8499642.1"/>
    </source>
</evidence>
<dbReference type="Proteomes" id="UP000324585">
    <property type="component" value="Unassembled WGS sequence"/>
</dbReference>
<dbReference type="Pfam" id="PF00571">
    <property type="entry name" value="CBS"/>
    <property type="match status" value="2"/>
</dbReference>
<accession>A0A5J4Z995</accession>
<evidence type="ECO:0000256" key="1">
    <source>
        <dbReference type="ARBA" id="ARBA00023122"/>
    </source>
</evidence>
<dbReference type="InterPro" id="IPR051257">
    <property type="entry name" value="Diverse_CBS-Domain"/>
</dbReference>
<evidence type="ECO:0000256" key="2">
    <source>
        <dbReference type="PROSITE-ProRule" id="PRU00703"/>
    </source>
</evidence>
<organism evidence="4 5">
    <name type="scientific">Porphyridium purpureum</name>
    <name type="common">Red alga</name>
    <name type="synonym">Porphyridium cruentum</name>
    <dbReference type="NCBI Taxonomy" id="35688"/>
    <lineage>
        <taxon>Eukaryota</taxon>
        <taxon>Rhodophyta</taxon>
        <taxon>Bangiophyceae</taxon>
        <taxon>Porphyridiales</taxon>
        <taxon>Porphyridiaceae</taxon>
        <taxon>Porphyridium</taxon>
    </lineage>
</organism>
<dbReference type="SMART" id="SM00116">
    <property type="entry name" value="CBS"/>
    <property type="match status" value="2"/>
</dbReference>
<sequence>MGARKALALVRSRGWWWWKQGQVARFSSVEVADGASCEHGQAHAHGAQTEESSSLANITPYFSKVSQIMTGKSLEVMTVAPNATVFEAIELMGRSRVGSLCVVETSEDRVKGPADNGEDASKARMQESGLRRKDKLVGIVTERDYLCKVSLLNRSAKSTLVSQIMTPADKLVTVTPNTSAGECIRLMRDHSIRHLPVLENGELLCVLSIRELLGAIAKDHEEQVRYLQNQLIKLATLLQT</sequence>
<evidence type="ECO:0000259" key="3">
    <source>
        <dbReference type="PROSITE" id="PS51371"/>
    </source>
</evidence>
<dbReference type="SUPFAM" id="SSF54631">
    <property type="entry name" value="CBS-domain pair"/>
    <property type="match status" value="1"/>
</dbReference>
<dbReference type="PANTHER" id="PTHR43080:SF2">
    <property type="entry name" value="CBS DOMAIN-CONTAINING PROTEIN"/>
    <property type="match status" value="1"/>
</dbReference>
<keyword evidence="5" id="KW-1185">Reference proteome</keyword>
<name>A0A5J4Z995_PORPP</name>
<dbReference type="PANTHER" id="PTHR43080">
    <property type="entry name" value="CBS DOMAIN-CONTAINING PROTEIN CBSX3, MITOCHONDRIAL"/>
    <property type="match status" value="1"/>
</dbReference>
<dbReference type="CDD" id="cd04623">
    <property type="entry name" value="CBS_pair_bac_euk"/>
    <property type="match status" value="1"/>
</dbReference>
<protein>
    <submittedName>
        <fullName evidence="4">CBS domain-containing protein CBSX3, mitochondrial</fullName>
    </submittedName>
</protein>
<dbReference type="InterPro" id="IPR044725">
    <property type="entry name" value="CBSX3_CBS_dom"/>
</dbReference>
<dbReference type="Gene3D" id="3.10.580.10">
    <property type="entry name" value="CBS-domain"/>
    <property type="match status" value="2"/>
</dbReference>
<feature type="domain" description="CBS" evidence="3">
    <location>
        <begin position="69"/>
        <end position="158"/>
    </location>
</feature>
<comment type="caution">
    <text evidence="4">The sequence shown here is derived from an EMBL/GenBank/DDBJ whole genome shotgun (WGS) entry which is preliminary data.</text>
</comment>
<dbReference type="AlphaFoldDB" id="A0A5J4Z995"/>
<dbReference type="OrthoDB" id="418595at2759"/>
<dbReference type="EMBL" id="VRMN01000001">
    <property type="protein sequence ID" value="KAA8499642.1"/>
    <property type="molecule type" value="Genomic_DNA"/>
</dbReference>
<proteinExistence type="predicted"/>
<evidence type="ECO:0000313" key="5">
    <source>
        <dbReference type="Proteomes" id="UP000324585"/>
    </source>
</evidence>
<feature type="domain" description="CBS" evidence="3">
    <location>
        <begin position="165"/>
        <end position="222"/>
    </location>
</feature>
<reference evidence="5" key="1">
    <citation type="journal article" date="2019" name="Nat. Commun.">
        <title>Expansion of phycobilisome linker gene families in mesophilic red algae.</title>
        <authorList>
            <person name="Lee J."/>
            <person name="Kim D."/>
            <person name="Bhattacharya D."/>
            <person name="Yoon H.S."/>
        </authorList>
    </citation>
    <scope>NUCLEOTIDE SEQUENCE [LARGE SCALE GENOMIC DNA]</scope>
    <source>
        <strain evidence="5">CCMP 1328</strain>
    </source>
</reference>
<keyword evidence="1 2" id="KW-0129">CBS domain</keyword>
<dbReference type="PROSITE" id="PS51371">
    <property type="entry name" value="CBS"/>
    <property type="match status" value="2"/>
</dbReference>
<dbReference type="InterPro" id="IPR046342">
    <property type="entry name" value="CBS_dom_sf"/>
</dbReference>